<evidence type="ECO:0000313" key="1">
    <source>
        <dbReference type="EMBL" id="ACR34878.1"/>
    </source>
</evidence>
<reference evidence="1" key="2">
    <citation type="submission" date="2012-06" db="EMBL/GenBank/DDBJ databases">
        <authorList>
            <person name="Yu Y."/>
            <person name="Currie J."/>
            <person name="Lomeli R."/>
            <person name="Angelova A."/>
            <person name="Collura K."/>
            <person name="Wissotski M."/>
            <person name="Campos D."/>
            <person name="Kudrna D."/>
            <person name="Golser W."/>
            <person name="Ashely E."/>
            <person name="Descour A."/>
            <person name="Fernandes J."/>
            <person name="Soderlund C."/>
            <person name="Walbot V."/>
        </authorList>
    </citation>
    <scope>NUCLEOTIDE SEQUENCE</scope>
    <source>
        <strain evidence="1">B73</strain>
    </source>
</reference>
<dbReference type="HOGENOM" id="CLU_2834889_0_0_1"/>
<accession>C4J128</accession>
<proteinExistence type="evidence at transcript level"/>
<reference evidence="1" key="1">
    <citation type="journal article" date="2009" name="PLoS Genet.">
        <title>Sequencing, mapping, and analysis of 27,455 maize full-length cDNAs.</title>
        <authorList>
            <person name="Soderlund C."/>
            <person name="Descour A."/>
            <person name="Kudrna D."/>
            <person name="Bomhoff M."/>
            <person name="Boyd L."/>
            <person name="Currie J."/>
            <person name="Angelova A."/>
            <person name="Collura K."/>
            <person name="Wissotski M."/>
            <person name="Ashley E."/>
            <person name="Morrow D."/>
            <person name="Fernandes J."/>
            <person name="Walbot V."/>
            <person name="Yu Y."/>
        </authorList>
    </citation>
    <scope>NUCLEOTIDE SEQUENCE</scope>
    <source>
        <strain evidence="1">B73</strain>
    </source>
</reference>
<dbReference type="AlphaFoldDB" id="C4J128"/>
<name>C4J128_MAIZE</name>
<organism evidence="1">
    <name type="scientific">Zea mays</name>
    <name type="common">Maize</name>
    <dbReference type="NCBI Taxonomy" id="4577"/>
    <lineage>
        <taxon>Eukaryota</taxon>
        <taxon>Viridiplantae</taxon>
        <taxon>Streptophyta</taxon>
        <taxon>Embryophyta</taxon>
        <taxon>Tracheophyta</taxon>
        <taxon>Spermatophyta</taxon>
        <taxon>Magnoliopsida</taxon>
        <taxon>Liliopsida</taxon>
        <taxon>Poales</taxon>
        <taxon>Poaceae</taxon>
        <taxon>PACMAD clade</taxon>
        <taxon>Panicoideae</taxon>
        <taxon>Andropogonodae</taxon>
        <taxon>Andropogoneae</taxon>
        <taxon>Tripsacinae</taxon>
        <taxon>Zea</taxon>
    </lineage>
</organism>
<sequence>MLTAASTQSPSVTDEQQLLHKHENGRWSTVSWVTSKAAVSCSISVFSFAINQALGAELGILNCFFT</sequence>
<protein>
    <submittedName>
        <fullName evidence="1">Uncharacterized protein</fullName>
    </submittedName>
</protein>
<dbReference type="EMBL" id="BT084525">
    <property type="protein sequence ID" value="ACR34878.1"/>
    <property type="molecule type" value="mRNA"/>
</dbReference>